<gene>
    <name evidence="2" type="ORF">OH76DRAFT_1488886</name>
</gene>
<organism evidence="2 3">
    <name type="scientific">Lentinus brumalis</name>
    <dbReference type="NCBI Taxonomy" id="2498619"/>
    <lineage>
        <taxon>Eukaryota</taxon>
        <taxon>Fungi</taxon>
        <taxon>Dikarya</taxon>
        <taxon>Basidiomycota</taxon>
        <taxon>Agaricomycotina</taxon>
        <taxon>Agaricomycetes</taxon>
        <taxon>Polyporales</taxon>
        <taxon>Polyporaceae</taxon>
        <taxon>Lentinus</taxon>
    </lineage>
</organism>
<dbReference type="AlphaFoldDB" id="A0A371CPG1"/>
<evidence type="ECO:0000256" key="1">
    <source>
        <dbReference type="SAM" id="MobiDB-lite"/>
    </source>
</evidence>
<dbReference type="Proteomes" id="UP000256964">
    <property type="component" value="Unassembled WGS sequence"/>
</dbReference>
<sequence length="612" mass="68036">MASDLTEELVPIFILREPHFNDFDYDAYVKMQMISAARAEIGVFDGAPYGYYLVNDSRGEQKILAYLDGSNVQTALSRALEKDRGSGTSSGSTAPRASASSASSTESTKPDQRSQPAVPPRMATAARRRSLTDSDVENGRAPTNVPRISRIMQIDTSPLKPVPARGIEGSLYSVLMTLDPIQYPDHKGLDYLLPVDTAETSVWFFCEGFRCIESTASTPGPWPSHGYRAWEVRRTISIPQGRPAFSFDRLPEYTKNETTIRYYDGGVIYVRAFPEDHVLAKVPCWDREHGRSSSVCLPLPCVLAYAANMMVARQAYDGNFGLAIHGAGGVLNSYSQALAKARHVHKYSVFLIRLLHPEALKFTTNVLVRSFVSFSRYFPCTPAVEFSRAIYFHPSEKDGSHCKWGLRVDGLTLLVPGRAGDERITIDAVERLRETYFDATLDSANGTSVLPAAVVREIQAKWLLNNPVINNGNPYCGPEREALESCDILFTFRSVKDDARVEFRCNAARFLRSNVQLPSHQLGALNPSPTATQLQQYRACPLMSTEGRCVLGINFYWTAFVEHWSPAMGSAGMHEQPPYIRLAPQRVIEQGRVTCDDYEFSLPQGVVSRNIA</sequence>
<proteinExistence type="predicted"/>
<accession>A0A371CPG1</accession>
<evidence type="ECO:0000313" key="2">
    <source>
        <dbReference type="EMBL" id="RDX42176.1"/>
    </source>
</evidence>
<reference evidence="2 3" key="1">
    <citation type="journal article" date="2018" name="Biotechnol. Biofuels">
        <title>Integrative visual omics of the white-rot fungus Polyporus brumalis exposes the biotechnological potential of its oxidative enzymes for delignifying raw plant biomass.</title>
        <authorList>
            <person name="Miyauchi S."/>
            <person name="Rancon A."/>
            <person name="Drula E."/>
            <person name="Hage H."/>
            <person name="Chaduli D."/>
            <person name="Favel A."/>
            <person name="Grisel S."/>
            <person name="Henrissat B."/>
            <person name="Herpoel-Gimbert I."/>
            <person name="Ruiz-Duenas F.J."/>
            <person name="Chevret D."/>
            <person name="Hainaut M."/>
            <person name="Lin J."/>
            <person name="Wang M."/>
            <person name="Pangilinan J."/>
            <person name="Lipzen A."/>
            <person name="Lesage-Meessen L."/>
            <person name="Navarro D."/>
            <person name="Riley R."/>
            <person name="Grigoriev I.V."/>
            <person name="Zhou S."/>
            <person name="Raouche S."/>
            <person name="Rosso M.N."/>
        </authorList>
    </citation>
    <scope>NUCLEOTIDE SEQUENCE [LARGE SCALE GENOMIC DNA]</scope>
    <source>
        <strain evidence="2 3">BRFM 1820</strain>
    </source>
</reference>
<keyword evidence="3" id="KW-1185">Reference proteome</keyword>
<name>A0A371CPG1_9APHY</name>
<feature type="compositionally biased region" description="Low complexity" evidence="1">
    <location>
        <begin position="86"/>
        <end position="107"/>
    </location>
</feature>
<protein>
    <submittedName>
        <fullName evidence="2">Uncharacterized protein</fullName>
    </submittedName>
</protein>
<evidence type="ECO:0000313" key="3">
    <source>
        <dbReference type="Proteomes" id="UP000256964"/>
    </source>
</evidence>
<dbReference type="OrthoDB" id="2746349at2759"/>
<feature type="region of interest" description="Disordered" evidence="1">
    <location>
        <begin position="79"/>
        <end position="144"/>
    </location>
</feature>
<dbReference type="EMBL" id="KZ857491">
    <property type="protein sequence ID" value="RDX42176.1"/>
    <property type="molecule type" value="Genomic_DNA"/>
</dbReference>